<dbReference type="EMBL" id="AMAH01000118">
    <property type="protein sequence ID" value="EJX52533.1"/>
    <property type="molecule type" value="Genomic_DNA"/>
</dbReference>
<evidence type="ECO:0000313" key="2">
    <source>
        <dbReference type="Proteomes" id="UP000006402"/>
    </source>
</evidence>
<dbReference type="Proteomes" id="UP000006402">
    <property type="component" value="Unassembled WGS sequence"/>
</dbReference>
<comment type="caution">
    <text evidence="1">The sequence shown here is derived from an EMBL/GenBank/DDBJ whole genome shotgun (WGS) entry which is preliminary data.</text>
</comment>
<dbReference type="AlphaFoldDB" id="A0AAV3GVH8"/>
<gene>
    <name evidence="1" type="ORF">HMPREF1378_01637</name>
</gene>
<name>A0AAV3GVH8_ENTFC</name>
<protein>
    <submittedName>
        <fullName evidence="1">Uncharacterized protein</fullName>
    </submittedName>
</protein>
<sequence>MLLKFLGNFGLFSKKLLLEHRLFEKRAATRILSQLFFFYFPK</sequence>
<reference evidence="1 2" key="1">
    <citation type="submission" date="2012-04" db="EMBL/GenBank/DDBJ databases">
        <authorList>
            <person name="Weinstock G."/>
            <person name="Sodergren E."/>
            <person name="Lobos E.A."/>
            <person name="Fulton L."/>
            <person name="Fulton R."/>
            <person name="Courtney L."/>
            <person name="Fronick C."/>
            <person name="O'Laughlin M."/>
            <person name="Godfrey J."/>
            <person name="Wilson R.M."/>
            <person name="Miner T."/>
            <person name="Farmer C."/>
            <person name="Delehaunty K."/>
            <person name="Cordes M."/>
            <person name="Minx P."/>
            <person name="Tomlinson C."/>
            <person name="Chen J."/>
            <person name="Wollam A."/>
            <person name="Pepin K.H."/>
            <person name="Bhonagiri V."/>
            <person name="Zhang X."/>
            <person name="Suruliraj S."/>
            <person name="Warren W."/>
            <person name="Mitreva M."/>
            <person name="Mardis E.R."/>
            <person name="Wilson R.K."/>
        </authorList>
    </citation>
    <scope>NUCLEOTIDE SEQUENCE [LARGE SCALE GENOMIC DNA]</scope>
    <source>
        <strain evidence="1 2">R496</strain>
    </source>
</reference>
<organism evidence="1 2">
    <name type="scientific">Enterococcus faecium R496</name>
    <dbReference type="NCBI Taxonomy" id="1134836"/>
    <lineage>
        <taxon>Bacteria</taxon>
        <taxon>Bacillati</taxon>
        <taxon>Bacillota</taxon>
        <taxon>Bacilli</taxon>
        <taxon>Lactobacillales</taxon>
        <taxon>Enterococcaceae</taxon>
        <taxon>Enterococcus</taxon>
    </lineage>
</organism>
<evidence type="ECO:0000313" key="1">
    <source>
        <dbReference type="EMBL" id="EJX52533.1"/>
    </source>
</evidence>
<accession>A0AAV3GVH8</accession>
<proteinExistence type="predicted"/>